<dbReference type="Proteomes" id="UP000095228">
    <property type="component" value="Chromosome"/>
</dbReference>
<evidence type="ECO:0000313" key="3">
    <source>
        <dbReference type="Proteomes" id="UP000095228"/>
    </source>
</evidence>
<dbReference type="OrthoDB" id="190615at2"/>
<protein>
    <submittedName>
        <fullName evidence="2">Uncharacterized protein</fullName>
    </submittedName>
</protein>
<accession>A0A1D8AY36</accession>
<dbReference type="RefSeq" id="WP_069962909.1">
    <property type="nucleotide sequence ID" value="NZ_CP016094.1"/>
</dbReference>
<keyword evidence="1" id="KW-0812">Transmembrane</keyword>
<keyword evidence="1" id="KW-0472">Membrane</keyword>
<sequence length="208" mass="22789">MTAAPGKPAPKPWPMKWIVLAIVVFAVGYTAVNFYFRKPGQAYRPYQDAQDRATTARLLAAGWSKLPVHDRRPIEKPAPTDTPAAITRGAVGLGLDLDPNFAEKPKLPASIDRVTAPAAVNRGWDYTLYFTTTLGTSKMQIGTLALFHRGQDLVLVPALEALPGKDLMNRWQDSDYAATFSTESLPPGRYTVRIVANGPCSTWSFTVK</sequence>
<reference evidence="2 3" key="1">
    <citation type="submission" date="2016-06" db="EMBL/GenBank/DDBJ databases">
        <title>Three novel species with peptidoglycan cell walls form the new genus Lacunisphaera gen. nov. in the family Opitutaceae of the verrucomicrobial subdivision 4.</title>
        <authorList>
            <person name="Rast P."/>
            <person name="Gloeckner I."/>
            <person name="Jogler M."/>
            <person name="Boedeker C."/>
            <person name="Jeske O."/>
            <person name="Wiegand S."/>
            <person name="Reinhardt R."/>
            <person name="Schumann P."/>
            <person name="Rohde M."/>
            <person name="Spring S."/>
            <person name="Gloeckner F.O."/>
            <person name="Jogler C."/>
        </authorList>
    </citation>
    <scope>NUCLEOTIDE SEQUENCE [LARGE SCALE GENOMIC DNA]</scope>
    <source>
        <strain evidence="2 3">IG16b</strain>
    </source>
</reference>
<dbReference type="EMBL" id="CP016094">
    <property type="protein sequence ID" value="AOS45798.1"/>
    <property type="molecule type" value="Genomic_DNA"/>
</dbReference>
<dbReference type="AlphaFoldDB" id="A0A1D8AY36"/>
<keyword evidence="3" id="KW-1185">Reference proteome</keyword>
<dbReference type="KEGG" id="obg:Verru16b_02886"/>
<proteinExistence type="predicted"/>
<evidence type="ECO:0000256" key="1">
    <source>
        <dbReference type="SAM" id="Phobius"/>
    </source>
</evidence>
<evidence type="ECO:0000313" key="2">
    <source>
        <dbReference type="EMBL" id="AOS45798.1"/>
    </source>
</evidence>
<feature type="transmembrane region" description="Helical" evidence="1">
    <location>
        <begin position="17"/>
        <end position="36"/>
    </location>
</feature>
<dbReference type="STRING" id="1838286.Verru16b_02886"/>
<keyword evidence="1" id="KW-1133">Transmembrane helix</keyword>
<organism evidence="2 3">
    <name type="scientific">Lacunisphaera limnophila</name>
    <dbReference type="NCBI Taxonomy" id="1838286"/>
    <lineage>
        <taxon>Bacteria</taxon>
        <taxon>Pseudomonadati</taxon>
        <taxon>Verrucomicrobiota</taxon>
        <taxon>Opitutia</taxon>
        <taxon>Opitutales</taxon>
        <taxon>Opitutaceae</taxon>
        <taxon>Lacunisphaera</taxon>
    </lineage>
</organism>
<name>A0A1D8AY36_9BACT</name>
<gene>
    <name evidence="2" type="ORF">Verru16b_02886</name>
</gene>